<feature type="compositionally biased region" description="Low complexity" evidence="1">
    <location>
        <begin position="169"/>
        <end position="191"/>
    </location>
</feature>
<evidence type="ECO:0000256" key="1">
    <source>
        <dbReference type="SAM" id="MobiDB-lite"/>
    </source>
</evidence>
<accession>A0AAW8P7W3</accession>
<dbReference type="Proteomes" id="UP001269402">
    <property type="component" value="Unassembled WGS sequence"/>
</dbReference>
<protein>
    <submittedName>
        <fullName evidence="2">Uncharacterized protein</fullName>
    </submittedName>
</protein>
<comment type="caution">
    <text evidence="2">The sequence shown here is derived from an EMBL/GenBank/DDBJ whole genome shotgun (WGS) entry which is preliminary data.</text>
</comment>
<dbReference type="AlphaFoldDB" id="A0AAW8P7W3"/>
<feature type="region of interest" description="Disordered" evidence="1">
    <location>
        <begin position="165"/>
        <end position="201"/>
    </location>
</feature>
<organism evidence="2 3">
    <name type="scientific">Rhizobium redzepovicii</name>
    <dbReference type="NCBI Taxonomy" id="2867518"/>
    <lineage>
        <taxon>Bacteria</taxon>
        <taxon>Pseudomonadati</taxon>
        <taxon>Pseudomonadota</taxon>
        <taxon>Alphaproteobacteria</taxon>
        <taxon>Hyphomicrobiales</taxon>
        <taxon>Rhizobiaceae</taxon>
        <taxon>Rhizobium/Agrobacterium group</taxon>
        <taxon>Rhizobium</taxon>
    </lineage>
</organism>
<proteinExistence type="predicted"/>
<name>A0AAW8P7W3_9HYPH</name>
<dbReference type="RefSeq" id="WP_183779987.1">
    <property type="nucleotide sequence ID" value="NZ_JAVLSG010000009.1"/>
</dbReference>
<sequence>MEGEVADNETLLGLSAIHLFGRPLSDLILRGGPIYQNLSVPIAGRNNFLRDQLGAADAVLARIFAFSFEGAFIELGRPAIFVVHGPGADPDDPPPRNVAGDIEYDRLYRSPGSSARTGLGSQFGALAKDMRVWIYDKGDVSMRLDAETGTLEQILLSAEVSTDPRGMTSGAMSRSGGALSRSGGVMSRSGGFIPRRSSDND</sequence>
<reference evidence="3" key="1">
    <citation type="submission" date="2023-07" db="EMBL/GenBank/DDBJ databases">
        <title>Genomic characterization of faba bean (Vicia faba) microsymbionts in Mexican soils.</title>
        <authorList>
            <person name="Rivera Orduna F.N."/>
            <person name="Guevara-Luna J."/>
            <person name="Yan J."/>
            <person name="Arroyo-Herrera I."/>
            <person name="Li Y."/>
            <person name="Vasquez-Murrieta M.S."/>
            <person name="Wang E.T."/>
        </authorList>
    </citation>
    <scope>NUCLEOTIDE SEQUENCE [LARGE SCALE GENOMIC DNA]</scope>
    <source>
        <strain evidence="3">CH6</strain>
    </source>
</reference>
<gene>
    <name evidence="2" type="ORF">RJJ37_21545</name>
</gene>
<evidence type="ECO:0000313" key="2">
    <source>
        <dbReference type="EMBL" id="MDR9762194.1"/>
    </source>
</evidence>
<dbReference type="EMBL" id="JAVLSH010000009">
    <property type="protein sequence ID" value="MDR9762194.1"/>
    <property type="molecule type" value="Genomic_DNA"/>
</dbReference>
<keyword evidence="3" id="KW-1185">Reference proteome</keyword>
<evidence type="ECO:0000313" key="3">
    <source>
        <dbReference type="Proteomes" id="UP001269402"/>
    </source>
</evidence>